<sequence length="626" mass="69894">MRSPRHVKSKPVASYMQRLSSGRPNVWSTPALLRTKTGFGSGIRGNFFDDEDGLDSDSSSDCIVVEQRSSQSAILIDDDDEDEPDFRDVAMEEPVDEIAHQGIETEQTATGESARLFKSIPVEIHQHIARYLPTARDISRYAQVCKSTDASITDSVWRERFECTFDKIPRATPQEVAKKYRFRVSVSGMWTCFDLGQHGAQITSEIRQVQGRNQNDCLEMLKTLIIESDARKVRDGNGNEIVDGLNMGYIRGMIANNNAPKFVDIISSILNTPGALDGMGGSHKIVTATKPGSLVYVVQLALTPISLHPDHCNFKVAHFDISQAQVYATSKAQPIFVGKVKQDINVRWLLHTVNFFKFHFKSGASEGIISDEYAALEHDQYPQPWIGLIKAGTQPLGRFWKGAHTFMDERDLVTFRQHLGPGRIYSDATYPGDSFPDMEMFFDEQKFPSSAWPSVWEGLLRSNPFFDMNAPPVDTSNRRASPRKGRAVPASKQPPILTFYGLVRGSKPAHFYGRLHALPQQQGLHGFQRLVLMKFYTDPNGGFDMSQIFCYEGCVLPGGRVIVGRWWDALADPKAQSTASGPFIWWNVDRSAAGITDDMEAGGNDNSVSPGDQTLTFFEEAPKYIQ</sequence>
<reference evidence="3 4" key="1">
    <citation type="submission" date="2018-05" db="EMBL/GenBank/DDBJ databases">
        <title>Genome sequencing and assembly of the regulated plant pathogen Lachnellula willkommii and related sister species for the development of diagnostic species identification markers.</title>
        <authorList>
            <person name="Giroux E."/>
            <person name="Bilodeau G."/>
        </authorList>
    </citation>
    <scope>NUCLEOTIDE SEQUENCE [LARGE SCALE GENOMIC DNA]</scope>
    <source>
        <strain evidence="3 4">CBS 268.59</strain>
    </source>
</reference>
<dbReference type="InterPro" id="IPR001810">
    <property type="entry name" value="F-box_dom"/>
</dbReference>
<dbReference type="OrthoDB" id="3971593at2759"/>
<feature type="domain" description="F-box" evidence="2">
    <location>
        <begin position="118"/>
        <end position="161"/>
    </location>
</feature>
<evidence type="ECO:0000259" key="2">
    <source>
        <dbReference type="Pfam" id="PF12937"/>
    </source>
</evidence>
<evidence type="ECO:0000313" key="4">
    <source>
        <dbReference type="Proteomes" id="UP000469558"/>
    </source>
</evidence>
<keyword evidence="4" id="KW-1185">Reference proteome</keyword>
<organism evidence="3 4">
    <name type="scientific">Lachnellula suecica</name>
    <dbReference type="NCBI Taxonomy" id="602035"/>
    <lineage>
        <taxon>Eukaryota</taxon>
        <taxon>Fungi</taxon>
        <taxon>Dikarya</taxon>
        <taxon>Ascomycota</taxon>
        <taxon>Pezizomycotina</taxon>
        <taxon>Leotiomycetes</taxon>
        <taxon>Helotiales</taxon>
        <taxon>Lachnaceae</taxon>
        <taxon>Lachnellula</taxon>
    </lineage>
</organism>
<feature type="region of interest" description="Disordered" evidence="1">
    <location>
        <begin position="471"/>
        <end position="490"/>
    </location>
</feature>
<protein>
    <recommendedName>
        <fullName evidence="2">F-box domain-containing protein</fullName>
    </recommendedName>
</protein>
<comment type="caution">
    <text evidence="3">The sequence shown here is derived from an EMBL/GenBank/DDBJ whole genome shotgun (WGS) entry which is preliminary data.</text>
</comment>
<dbReference type="Pfam" id="PF12937">
    <property type="entry name" value="F-box-like"/>
    <property type="match status" value="1"/>
</dbReference>
<dbReference type="EMBL" id="QGMK01000470">
    <property type="protein sequence ID" value="TVY81499.1"/>
    <property type="molecule type" value="Genomic_DNA"/>
</dbReference>
<dbReference type="SUPFAM" id="SSF81383">
    <property type="entry name" value="F-box domain"/>
    <property type="match status" value="1"/>
</dbReference>
<accession>A0A8T9C6Y7</accession>
<name>A0A8T9C6Y7_9HELO</name>
<dbReference type="AlphaFoldDB" id="A0A8T9C6Y7"/>
<evidence type="ECO:0000313" key="3">
    <source>
        <dbReference type="EMBL" id="TVY81499.1"/>
    </source>
</evidence>
<evidence type="ECO:0000256" key="1">
    <source>
        <dbReference type="SAM" id="MobiDB-lite"/>
    </source>
</evidence>
<dbReference type="Proteomes" id="UP000469558">
    <property type="component" value="Unassembled WGS sequence"/>
</dbReference>
<dbReference type="InterPro" id="IPR036047">
    <property type="entry name" value="F-box-like_dom_sf"/>
</dbReference>
<gene>
    <name evidence="3" type="ORF">LSUE1_G004411</name>
</gene>
<proteinExistence type="predicted"/>